<name>A0A9P7A114_9AGAM</name>
<sequence length="187" mass="20369">MVHVSNIQQGAHANSASDLLSQGQQVKVKVMSIVGSRIGLSMKDVDQAMGHDLTPHLRIRSEAEMEEERQQAAHASSGVNAVPLRSRDNPLATQSAKCLTSPERWEIIKPLISSGVIDASEYPDLDQDFTNPVAWAEVEEELDVEIREEEPAFLAGQMKRTLDLSPLKIIKAPDGSLNRAALGCSFG</sequence>
<evidence type="ECO:0000313" key="3">
    <source>
        <dbReference type="EMBL" id="KAG1779486.1"/>
    </source>
</evidence>
<dbReference type="Gene3D" id="2.40.50.140">
    <property type="entry name" value="Nucleic acid-binding proteins"/>
    <property type="match status" value="1"/>
</dbReference>
<dbReference type="PROSITE" id="PS50126">
    <property type="entry name" value="S1"/>
    <property type="match status" value="1"/>
</dbReference>
<gene>
    <name evidence="3" type="ORF">EV702DRAFT_1178548</name>
</gene>
<dbReference type="OrthoDB" id="10253254at2759"/>
<dbReference type="Proteomes" id="UP000714275">
    <property type="component" value="Unassembled WGS sequence"/>
</dbReference>
<keyword evidence="4" id="KW-1185">Reference proteome</keyword>
<proteinExistence type="predicted"/>
<dbReference type="InterPro" id="IPR003029">
    <property type="entry name" value="S1_domain"/>
</dbReference>
<dbReference type="AlphaFoldDB" id="A0A9P7A114"/>
<dbReference type="GO" id="GO:0003723">
    <property type="term" value="F:RNA binding"/>
    <property type="evidence" value="ECO:0007669"/>
    <property type="project" value="TreeGrafter"/>
</dbReference>
<dbReference type="PANTHER" id="PTHR15838">
    <property type="entry name" value="NUCLEOLAR PROTEIN OF 40 KDA"/>
    <property type="match status" value="1"/>
</dbReference>
<dbReference type="InterPro" id="IPR012340">
    <property type="entry name" value="NA-bd_OB-fold"/>
</dbReference>
<evidence type="ECO:0000256" key="1">
    <source>
        <dbReference type="SAM" id="MobiDB-lite"/>
    </source>
</evidence>
<reference evidence="3" key="1">
    <citation type="journal article" date="2020" name="New Phytol.">
        <title>Comparative genomics reveals dynamic genome evolution in host specialist ectomycorrhizal fungi.</title>
        <authorList>
            <person name="Lofgren L.A."/>
            <person name="Nguyen N.H."/>
            <person name="Vilgalys R."/>
            <person name="Ruytinx J."/>
            <person name="Liao H.L."/>
            <person name="Branco S."/>
            <person name="Kuo A."/>
            <person name="LaButti K."/>
            <person name="Lipzen A."/>
            <person name="Andreopoulos W."/>
            <person name="Pangilinan J."/>
            <person name="Riley R."/>
            <person name="Hundley H."/>
            <person name="Na H."/>
            <person name="Barry K."/>
            <person name="Grigoriev I.V."/>
            <person name="Stajich J.E."/>
            <person name="Kennedy P.G."/>
        </authorList>
    </citation>
    <scope>NUCLEOTIDE SEQUENCE</scope>
    <source>
        <strain evidence="3">DOB743</strain>
    </source>
</reference>
<dbReference type="PANTHER" id="PTHR15838:SF3">
    <property type="entry name" value="PROTEIN PIGMENT DEFECTIVE 338, CHLOROPLASTIC"/>
    <property type="match status" value="1"/>
</dbReference>
<accession>A0A9P7A114</accession>
<feature type="domain" description="S1 motif" evidence="2">
    <location>
        <begin position="1"/>
        <end position="43"/>
    </location>
</feature>
<organism evidence="3 4">
    <name type="scientific">Suillus placidus</name>
    <dbReference type="NCBI Taxonomy" id="48579"/>
    <lineage>
        <taxon>Eukaryota</taxon>
        <taxon>Fungi</taxon>
        <taxon>Dikarya</taxon>
        <taxon>Basidiomycota</taxon>
        <taxon>Agaricomycotina</taxon>
        <taxon>Agaricomycetes</taxon>
        <taxon>Agaricomycetidae</taxon>
        <taxon>Boletales</taxon>
        <taxon>Suillineae</taxon>
        <taxon>Suillaceae</taxon>
        <taxon>Suillus</taxon>
    </lineage>
</organism>
<dbReference type="GO" id="GO:0043489">
    <property type="term" value="P:RNA stabilization"/>
    <property type="evidence" value="ECO:0007669"/>
    <property type="project" value="TreeGrafter"/>
</dbReference>
<protein>
    <recommendedName>
        <fullName evidence="2">S1 motif domain-containing protein</fullName>
    </recommendedName>
</protein>
<evidence type="ECO:0000259" key="2">
    <source>
        <dbReference type="PROSITE" id="PS50126"/>
    </source>
</evidence>
<feature type="region of interest" description="Disordered" evidence="1">
    <location>
        <begin position="64"/>
        <end position="85"/>
    </location>
</feature>
<comment type="caution">
    <text evidence="3">The sequence shown here is derived from an EMBL/GenBank/DDBJ whole genome shotgun (WGS) entry which is preliminary data.</text>
</comment>
<dbReference type="EMBL" id="JABBWD010000012">
    <property type="protein sequence ID" value="KAG1779486.1"/>
    <property type="molecule type" value="Genomic_DNA"/>
</dbReference>
<evidence type="ECO:0000313" key="4">
    <source>
        <dbReference type="Proteomes" id="UP000714275"/>
    </source>
</evidence>